<keyword evidence="1 4" id="KW-0132">Cell division</keyword>
<comment type="similarity">
    <text evidence="4">Belongs to the WhiA family.</text>
</comment>
<comment type="function">
    <text evidence="4">Involved in cell division and chromosome segregation.</text>
</comment>
<dbReference type="AlphaFoldDB" id="C6LH82"/>
<accession>C6LH82</accession>
<dbReference type="SUPFAM" id="SSF55608">
    <property type="entry name" value="Homing endonucleases"/>
    <property type="match status" value="1"/>
</dbReference>
<evidence type="ECO:0000256" key="1">
    <source>
        <dbReference type="ARBA" id="ARBA00022618"/>
    </source>
</evidence>
<evidence type="ECO:0000313" key="9">
    <source>
        <dbReference type="Proteomes" id="UP000005561"/>
    </source>
</evidence>
<evidence type="ECO:0000256" key="4">
    <source>
        <dbReference type="HAMAP-Rule" id="MF_01420"/>
    </source>
</evidence>
<dbReference type="HAMAP" id="MF_01420">
    <property type="entry name" value="HTH_type_WhiA"/>
    <property type="match status" value="1"/>
</dbReference>
<keyword evidence="9" id="KW-1185">Reference proteome</keyword>
<sequence>MSFSGNIKEELSRQIPAARHCRIAEIAAIISLCGGVSVSANERFCLKVQTENLSVARKYFTLLKKTFNIVVELSIKQSRGRSRNRVYMVYVKRHGDTVRILQAVKLLKGDGLDYMGAEDAQDITDSLIIQQTCCKRAFLRGAFLVAGSVSDPRKFYHLEFTCTSEYRARQIQSVLKSFELEARVIPRKKYFVVYLKEGDQIVDALNVMEAHQALMELENIRILKDMRNTVNRKVNCETANIHKTVNAAVKQIEDIRYIRDTKGFGDLSEGLAQMAEIRLAHPDATLKELGMLLTPQVGKSGVNHRLRKLSEIASELRDNKEEKHYD</sequence>
<protein>
    <recommendedName>
        <fullName evidence="4">Probable cell division protein WhiA</fullName>
    </recommendedName>
</protein>
<reference evidence="8" key="1">
    <citation type="submission" date="2009-07" db="EMBL/GenBank/DDBJ databases">
        <authorList>
            <person name="Weinstock G."/>
            <person name="Sodergren E."/>
            <person name="Clifton S."/>
            <person name="Fulton L."/>
            <person name="Fulton B."/>
            <person name="Courtney L."/>
            <person name="Fronick C."/>
            <person name="Harrison M."/>
            <person name="Strong C."/>
            <person name="Farmer C."/>
            <person name="Delahaunty K."/>
            <person name="Markovic C."/>
            <person name="Hall O."/>
            <person name="Minx P."/>
            <person name="Tomlinson C."/>
            <person name="Mitreva M."/>
            <person name="Nelson J."/>
            <person name="Hou S."/>
            <person name="Wollam A."/>
            <person name="Pepin K.H."/>
            <person name="Johnson M."/>
            <person name="Bhonagiri V."/>
            <person name="Nash W.E."/>
            <person name="Warren W."/>
            <person name="Chinwalla A."/>
            <person name="Mardis E.R."/>
            <person name="Wilson R.K."/>
        </authorList>
    </citation>
    <scope>NUCLEOTIDE SEQUENCE [LARGE SCALE GENOMIC DNA]</scope>
    <source>
        <strain evidence="8">DSM 14469</strain>
    </source>
</reference>
<keyword evidence="2 4" id="KW-0238">DNA-binding</keyword>
<dbReference type="Gene3D" id="3.10.28.10">
    <property type="entry name" value="Homing endonucleases"/>
    <property type="match status" value="1"/>
</dbReference>
<dbReference type="GO" id="GO:0043937">
    <property type="term" value="P:regulation of sporulation"/>
    <property type="evidence" value="ECO:0007669"/>
    <property type="project" value="InterPro"/>
</dbReference>
<dbReference type="EMBL" id="ACCL02000013">
    <property type="protein sequence ID" value="EET60141.1"/>
    <property type="molecule type" value="Genomic_DNA"/>
</dbReference>
<dbReference type="Pfam" id="PF10298">
    <property type="entry name" value="WhiA_N"/>
    <property type="match status" value="1"/>
</dbReference>
<dbReference type="InterPro" id="IPR018478">
    <property type="entry name" value="Sporu_reg_WhiA_N_dom"/>
</dbReference>
<name>C6LH82_9FIRM</name>
<dbReference type="Pfam" id="PF02650">
    <property type="entry name" value="HTH_WhiA"/>
    <property type="match status" value="1"/>
</dbReference>
<evidence type="ECO:0000259" key="6">
    <source>
        <dbReference type="Pfam" id="PF10298"/>
    </source>
</evidence>
<feature type="domain" description="WhiA LAGLIDADG-like" evidence="7">
    <location>
        <begin position="136"/>
        <end position="227"/>
    </location>
</feature>
<dbReference type="PANTHER" id="PTHR37307">
    <property type="entry name" value="CELL DIVISION PROTEIN WHIA-RELATED"/>
    <property type="match status" value="1"/>
</dbReference>
<evidence type="ECO:0000313" key="8">
    <source>
        <dbReference type="EMBL" id="EET60141.1"/>
    </source>
</evidence>
<dbReference type="InterPro" id="IPR003802">
    <property type="entry name" value="Sporulation_regulator_WhiA"/>
</dbReference>
<proteinExistence type="inferred from homology"/>
<evidence type="ECO:0000259" key="5">
    <source>
        <dbReference type="Pfam" id="PF02650"/>
    </source>
</evidence>
<gene>
    <name evidence="4" type="primary">whiA</name>
    <name evidence="8" type="ORF">BRYFOR_07992</name>
</gene>
<dbReference type="PANTHER" id="PTHR37307:SF1">
    <property type="entry name" value="CELL DIVISION PROTEIN WHIA-RELATED"/>
    <property type="match status" value="1"/>
</dbReference>
<dbReference type="OrthoDB" id="401278at2"/>
<evidence type="ECO:0000259" key="7">
    <source>
        <dbReference type="Pfam" id="PF14527"/>
    </source>
</evidence>
<dbReference type="GO" id="GO:0051301">
    <property type="term" value="P:cell division"/>
    <property type="evidence" value="ECO:0007669"/>
    <property type="project" value="UniProtKB-UniRule"/>
</dbReference>
<keyword evidence="3 4" id="KW-0131">Cell cycle</keyword>
<dbReference type="RefSeq" id="WP_006862778.1">
    <property type="nucleotide sequence ID" value="NZ_ACCL02000013.1"/>
</dbReference>
<dbReference type="InterPro" id="IPR027434">
    <property type="entry name" value="Homing_endonucl"/>
</dbReference>
<dbReference type="GO" id="GO:0003677">
    <property type="term" value="F:DNA binding"/>
    <property type="evidence" value="ECO:0007669"/>
    <property type="project" value="UniProtKB-UniRule"/>
</dbReference>
<feature type="domain" description="Sporulation transcription regulator WhiA N-terminal" evidence="6">
    <location>
        <begin position="19"/>
        <end position="107"/>
    </location>
</feature>
<dbReference type="eggNOG" id="COG1481">
    <property type="taxonomic scope" value="Bacteria"/>
</dbReference>
<dbReference type="NCBIfam" id="TIGR00647">
    <property type="entry name" value="DNA_bind_WhiA"/>
    <property type="match status" value="1"/>
</dbReference>
<feature type="domain" description="Sporulation regulator WhiA C-terminal" evidence="5">
    <location>
        <begin position="230"/>
        <end position="313"/>
    </location>
</feature>
<dbReference type="InterPro" id="IPR039518">
    <property type="entry name" value="WhiA_LAGLIDADG_dom"/>
</dbReference>
<comment type="caution">
    <text evidence="8">The sequence shown here is derived from an EMBL/GenBank/DDBJ whole genome shotgun (WGS) entry which is preliminary data.</text>
</comment>
<organism evidence="8 9">
    <name type="scientific">Marvinbryantia formatexigens DSM 14469</name>
    <dbReference type="NCBI Taxonomy" id="478749"/>
    <lineage>
        <taxon>Bacteria</taxon>
        <taxon>Bacillati</taxon>
        <taxon>Bacillota</taxon>
        <taxon>Clostridia</taxon>
        <taxon>Lachnospirales</taxon>
        <taxon>Lachnospiraceae</taxon>
        <taxon>Marvinbryantia</taxon>
    </lineage>
</organism>
<dbReference type="InterPro" id="IPR023054">
    <property type="entry name" value="Sporulation_regulator_WhiA_C"/>
</dbReference>
<evidence type="ECO:0000256" key="2">
    <source>
        <dbReference type="ARBA" id="ARBA00023125"/>
    </source>
</evidence>
<evidence type="ECO:0000256" key="3">
    <source>
        <dbReference type="ARBA" id="ARBA00023306"/>
    </source>
</evidence>
<dbReference type="Proteomes" id="UP000005561">
    <property type="component" value="Unassembled WGS sequence"/>
</dbReference>
<dbReference type="Pfam" id="PF14527">
    <property type="entry name" value="LAGLIDADG_WhiA"/>
    <property type="match status" value="1"/>
</dbReference>
<dbReference type="STRING" id="168384.SAMN05660368_02759"/>